<dbReference type="EC" id="1.1.1.-" evidence="5"/>
<dbReference type="PANTHER" id="PTHR11732">
    <property type="entry name" value="ALDO/KETO REDUCTASE"/>
    <property type="match status" value="1"/>
</dbReference>
<evidence type="ECO:0000256" key="2">
    <source>
        <dbReference type="PIRSR" id="PIRSR000097-2"/>
    </source>
</evidence>
<accession>A0A2P6R9P2</accession>
<evidence type="ECO:0000256" key="3">
    <source>
        <dbReference type="PIRSR" id="PIRSR000097-3"/>
    </source>
</evidence>
<evidence type="ECO:0000313" key="6">
    <source>
        <dbReference type="Proteomes" id="UP000238479"/>
    </source>
</evidence>
<dbReference type="GO" id="GO:0016491">
    <property type="term" value="F:oxidoreductase activity"/>
    <property type="evidence" value="ECO:0007669"/>
    <property type="project" value="UniProtKB-KW"/>
</dbReference>
<dbReference type="SUPFAM" id="SSF51430">
    <property type="entry name" value="NAD(P)-linked oxidoreductase"/>
    <property type="match status" value="1"/>
</dbReference>
<dbReference type="Gramene" id="PRQ43139">
    <property type="protein sequence ID" value="PRQ43139"/>
    <property type="gene ID" value="RchiOBHm_Chr3g0465231"/>
</dbReference>
<dbReference type="PRINTS" id="PR00069">
    <property type="entry name" value="ALDKETRDTASE"/>
</dbReference>
<dbReference type="PROSITE" id="PS00798">
    <property type="entry name" value="ALDOKETO_REDUCTASE_1"/>
    <property type="match status" value="1"/>
</dbReference>
<sequence>MADDIRFFELNTGAKMPSLGLGTWQSSPGLVGEAVATAIKAGYRHIDCAQAYGNEKEIGLVLKKLFEDGVVKREELWITSKLWCTDHAPEDVPEALDRTLKDLQLDYVDLYLVCSGVCAYGLSDHSDGFNMISVMPSSVRMKKGAVGFKPENLVEPDIPGTWRAMETLFDSCKARAIGLSNFATKKLSDLLDVARVPPAVDQVECHPSYMATDQAAILLQIQGGSPFWIFTTGFSWHNMDQK</sequence>
<comment type="caution">
    <text evidence="5">The sequence shown here is derived from an EMBL/GenBank/DDBJ whole genome shotgun (WGS) entry which is preliminary data.</text>
</comment>
<feature type="active site" description="Proton donor" evidence="1">
    <location>
        <position position="52"/>
    </location>
</feature>
<dbReference type="EMBL" id="PDCK01000041">
    <property type="protein sequence ID" value="PRQ43139.1"/>
    <property type="molecule type" value="Genomic_DNA"/>
</dbReference>
<dbReference type="InterPro" id="IPR018170">
    <property type="entry name" value="Aldo/ket_reductase_CS"/>
</dbReference>
<dbReference type="AlphaFoldDB" id="A0A2P6R9P2"/>
<dbReference type="Proteomes" id="UP000238479">
    <property type="component" value="Chromosome 3"/>
</dbReference>
<keyword evidence="6" id="KW-1185">Reference proteome</keyword>
<protein>
    <submittedName>
        <fullName evidence="5">Putative oxidoreductase</fullName>
        <ecNumber evidence="5">1.1.1.-</ecNumber>
    </submittedName>
</protein>
<dbReference type="Pfam" id="PF00248">
    <property type="entry name" value="Aldo_ket_red"/>
    <property type="match status" value="1"/>
</dbReference>
<gene>
    <name evidence="5" type="ORF">RchiOBHm_Chr3g0465231</name>
</gene>
<dbReference type="PROSITE" id="PS00062">
    <property type="entry name" value="ALDOKETO_REDUCTASE_2"/>
    <property type="match status" value="1"/>
</dbReference>
<evidence type="ECO:0000259" key="4">
    <source>
        <dbReference type="Pfam" id="PF00248"/>
    </source>
</evidence>
<feature type="domain" description="NADP-dependent oxidoreductase" evidence="4">
    <location>
        <begin position="19"/>
        <end position="208"/>
    </location>
</feature>
<dbReference type="PIRSF" id="PIRSF000097">
    <property type="entry name" value="AKR"/>
    <property type="match status" value="1"/>
</dbReference>
<dbReference type="STRING" id="74649.A0A2P6R9P2"/>
<dbReference type="InterPro" id="IPR036812">
    <property type="entry name" value="NAD(P)_OxRdtase_dom_sf"/>
</dbReference>
<dbReference type="InterPro" id="IPR020471">
    <property type="entry name" value="AKR"/>
</dbReference>
<feature type="site" description="Lowers pKa of active site Tyr" evidence="3">
    <location>
        <position position="81"/>
    </location>
</feature>
<organism evidence="5 6">
    <name type="scientific">Rosa chinensis</name>
    <name type="common">China rose</name>
    <dbReference type="NCBI Taxonomy" id="74649"/>
    <lineage>
        <taxon>Eukaryota</taxon>
        <taxon>Viridiplantae</taxon>
        <taxon>Streptophyta</taxon>
        <taxon>Embryophyta</taxon>
        <taxon>Tracheophyta</taxon>
        <taxon>Spermatophyta</taxon>
        <taxon>Magnoliopsida</taxon>
        <taxon>eudicotyledons</taxon>
        <taxon>Gunneridae</taxon>
        <taxon>Pentapetalae</taxon>
        <taxon>rosids</taxon>
        <taxon>fabids</taxon>
        <taxon>Rosales</taxon>
        <taxon>Rosaceae</taxon>
        <taxon>Rosoideae</taxon>
        <taxon>Rosoideae incertae sedis</taxon>
        <taxon>Rosa</taxon>
    </lineage>
</organism>
<keyword evidence="5" id="KW-0560">Oxidoreductase</keyword>
<feature type="binding site" evidence="2">
    <location>
        <position position="125"/>
    </location>
    <ligand>
        <name>substrate</name>
    </ligand>
</feature>
<dbReference type="Gene3D" id="3.20.20.100">
    <property type="entry name" value="NADP-dependent oxidoreductase domain"/>
    <property type="match status" value="1"/>
</dbReference>
<name>A0A2P6R9P2_ROSCH</name>
<reference evidence="5 6" key="1">
    <citation type="journal article" date="2018" name="Nat. Genet.">
        <title>The Rosa genome provides new insights in the design of modern roses.</title>
        <authorList>
            <person name="Bendahmane M."/>
        </authorList>
    </citation>
    <scope>NUCLEOTIDE SEQUENCE [LARGE SCALE GENOMIC DNA]</scope>
    <source>
        <strain evidence="6">cv. Old Blush</strain>
    </source>
</reference>
<proteinExistence type="predicted"/>
<evidence type="ECO:0000313" key="5">
    <source>
        <dbReference type="EMBL" id="PRQ43139.1"/>
    </source>
</evidence>
<evidence type="ECO:0000256" key="1">
    <source>
        <dbReference type="PIRSR" id="PIRSR000097-1"/>
    </source>
</evidence>
<dbReference type="InterPro" id="IPR023210">
    <property type="entry name" value="NADP_OxRdtase_dom"/>
</dbReference>